<dbReference type="Pfam" id="PF13635">
    <property type="entry name" value="DUF4143"/>
    <property type="match status" value="1"/>
</dbReference>
<organism evidence="3 4">
    <name type="scientific">Faecalibacillus intestinalis</name>
    <dbReference type="NCBI Taxonomy" id="1982626"/>
    <lineage>
        <taxon>Bacteria</taxon>
        <taxon>Bacillati</taxon>
        <taxon>Bacillota</taxon>
        <taxon>Erysipelotrichia</taxon>
        <taxon>Erysipelotrichales</taxon>
        <taxon>Coprobacillaceae</taxon>
        <taxon>Faecalibacillus</taxon>
    </lineage>
</organism>
<dbReference type="AlphaFoldDB" id="A0AAP2XMP3"/>
<name>A0AAP2XMP3_9FIRM</name>
<dbReference type="Pfam" id="PF13173">
    <property type="entry name" value="AAA_14"/>
    <property type="match status" value="1"/>
</dbReference>
<dbReference type="SUPFAM" id="SSF52540">
    <property type="entry name" value="P-loop containing nucleoside triphosphate hydrolases"/>
    <property type="match status" value="1"/>
</dbReference>
<evidence type="ECO:0000313" key="4">
    <source>
        <dbReference type="Proteomes" id="UP001204814"/>
    </source>
</evidence>
<feature type="domain" description="DUF4143" evidence="2">
    <location>
        <begin position="204"/>
        <end position="354"/>
    </location>
</feature>
<keyword evidence="3" id="KW-0067">ATP-binding</keyword>
<comment type="caution">
    <text evidence="3">The sequence shown here is derived from an EMBL/GenBank/DDBJ whole genome shotgun (WGS) entry which is preliminary data.</text>
</comment>
<evidence type="ECO:0000259" key="1">
    <source>
        <dbReference type="Pfam" id="PF13173"/>
    </source>
</evidence>
<accession>A0AAP2XMP3</accession>
<evidence type="ECO:0000259" key="2">
    <source>
        <dbReference type="Pfam" id="PF13635"/>
    </source>
</evidence>
<dbReference type="EMBL" id="JANGBO010000006">
    <property type="protein sequence ID" value="MCQ5061759.1"/>
    <property type="molecule type" value="Genomic_DNA"/>
</dbReference>
<protein>
    <submittedName>
        <fullName evidence="3">ATP-binding protein</fullName>
    </submittedName>
</protein>
<dbReference type="Gene3D" id="3.40.50.300">
    <property type="entry name" value="P-loop containing nucleotide triphosphate hydrolases"/>
    <property type="match status" value="1"/>
</dbReference>
<dbReference type="PANTHER" id="PTHR33295">
    <property type="entry name" value="ATPASE"/>
    <property type="match status" value="1"/>
</dbReference>
<keyword evidence="3" id="KW-0547">Nucleotide-binding</keyword>
<proteinExistence type="predicted"/>
<dbReference type="InterPro" id="IPR027417">
    <property type="entry name" value="P-loop_NTPase"/>
</dbReference>
<dbReference type="PANTHER" id="PTHR33295:SF18">
    <property type="entry name" value="AAA+ ATPASE DOMAIN-CONTAINING PROTEIN"/>
    <property type="match status" value="1"/>
</dbReference>
<dbReference type="RefSeq" id="WP_022002673.1">
    <property type="nucleotide sequence ID" value="NZ_AP031432.1"/>
</dbReference>
<gene>
    <name evidence="3" type="ORF">NE542_07970</name>
</gene>
<dbReference type="GO" id="GO:0005524">
    <property type="term" value="F:ATP binding"/>
    <property type="evidence" value="ECO:0007669"/>
    <property type="project" value="UniProtKB-KW"/>
</dbReference>
<sequence length="414" mass="49054">MFNNVYPREKYLKKIRPFYDSDIIKVITGIRRCGKSFILKAIMNELIDRGIPKTQIIYIPLDRRGYKNIKTSEELETKIEYMLGDDENYYLFIDEVQNVFGFESVIHAYAEEGYSIFLTGSNSYLLSDEISTKLTGRYLNFETFTLDFSEYLEMKRFFKKKIDQDIYVEFEEYILNGGFPKTIEFDDIQARQTYTRGIISEIFEKDVKTRKRISNVPVYERVQSFLLNNYSAPFSLSNLLECLEKEGYKTKATTVRGYIEDLKKAKIIYECNRFDLKSKKSLRREQKYYLSDLAIYFAMNTDNRLSYGPSLENMVYLYLASQDYQISIGKIGKLECDFITRNTSGDYAYIQVTYTMQGEDIKATERIKEREYRPFRKIRDGYPRYIVSLDRFRDQQEGVHHINAIDLFLGKEKI</sequence>
<dbReference type="Proteomes" id="UP001204814">
    <property type="component" value="Unassembled WGS sequence"/>
</dbReference>
<feature type="domain" description="AAA" evidence="1">
    <location>
        <begin position="24"/>
        <end position="152"/>
    </location>
</feature>
<evidence type="ECO:0000313" key="3">
    <source>
        <dbReference type="EMBL" id="MCQ5061759.1"/>
    </source>
</evidence>
<dbReference type="InterPro" id="IPR041682">
    <property type="entry name" value="AAA_14"/>
</dbReference>
<reference evidence="3" key="1">
    <citation type="submission" date="2022-06" db="EMBL/GenBank/DDBJ databases">
        <title>Isolation of gut microbiota from human fecal samples.</title>
        <authorList>
            <person name="Pamer E.G."/>
            <person name="Barat B."/>
            <person name="Waligurski E."/>
            <person name="Medina S."/>
            <person name="Paddock L."/>
            <person name="Mostad J."/>
        </authorList>
    </citation>
    <scope>NUCLEOTIDE SEQUENCE</scope>
    <source>
        <strain evidence="3">DFI.6.24</strain>
    </source>
</reference>
<dbReference type="InterPro" id="IPR025420">
    <property type="entry name" value="DUF4143"/>
</dbReference>